<sequence>MMVELPITLMYAGLLGLLYFVLSVGVIRLRWRDRVGIGAGDSKDLKVAIRVHANFAEYVPLQVLFLALMELSGASTLLLHALGGLLFIARVCHPIGMHMTVGPSLPRMVGMGGTFIVLLLQAGYLIGYGVMAQL</sequence>
<keyword evidence="2 5" id="KW-0812">Transmembrane</keyword>
<dbReference type="Gene3D" id="1.20.120.550">
    <property type="entry name" value="Membrane associated eicosanoid/glutathione metabolism-like domain"/>
    <property type="match status" value="1"/>
</dbReference>
<feature type="transmembrane region" description="Helical" evidence="5">
    <location>
        <begin position="63"/>
        <end position="89"/>
    </location>
</feature>
<proteinExistence type="predicted"/>
<feature type="transmembrane region" description="Helical" evidence="5">
    <location>
        <begin position="109"/>
        <end position="131"/>
    </location>
</feature>
<feature type="transmembrane region" description="Helical" evidence="5">
    <location>
        <begin position="6"/>
        <end position="27"/>
    </location>
</feature>
<evidence type="ECO:0000313" key="6">
    <source>
        <dbReference type="EMBL" id="RUO74204.1"/>
    </source>
</evidence>
<dbReference type="Proteomes" id="UP000287022">
    <property type="component" value="Unassembled WGS sequence"/>
</dbReference>
<keyword evidence="3 5" id="KW-1133">Transmembrane helix</keyword>
<gene>
    <name evidence="6" type="ORF">CWI80_02290</name>
</gene>
<comment type="subcellular location">
    <subcellularLocation>
        <location evidence="1">Membrane</location>
    </subcellularLocation>
</comment>
<dbReference type="STRING" id="1122124.GCA_000423165_00942"/>
<keyword evidence="7" id="KW-1185">Reference proteome</keyword>
<dbReference type="PANTHER" id="PTHR35814:SF1">
    <property type="entry name" value="GLUTATHIONE S-TRANSFERASE-RELATED"/>
    <property type="match status" value="1"/>
</dbReference>
<dbReference type="InterPro" id="IPR023352">
    <property type="entry name" value="MAPEG-like_dom_sf"/>
</dbReference>
<name>A0A432Z8J4_9GAMM</name>
<dbReference type="PANTHER" id="PTHR35814">
    <property type="match status" value="1"/>
</dbReference>
<dbReference type="AlphaFoldDB" id="A0A432Z8J4"/>
<comment type="caution">
    <text evidence="6">The sequence shown here is derived from an EMBL/GenBank/DDBJ whole genome shotgun (WGS) entry which is preliminary data.</text>
</comment>
<evidence type="ECO:0000256" key="5">
    <source>
        <dbReference type="SAM" id="Phobius"/>
    </source>
</evidence>
<evidence type="ECO:0000256" key="1">
    <source>
        <dbReference type="ARBA" id="ARBA00004370"/>
    </source>
</evidence>
<evidence type="ECO:0000313" key="7">
    <source>
        <dbReference type="Proteomes" id="UP000287022"/>
    </source>
</evidence>
<dbReference type="GO" id="GO:0016740">
    <property type="term" value="F:transferase activity"/>
    <property type="evidence" value="ECO:0007669"/>
    <property type="project" value="UniProtKB-KW"/>
</dbReference>
<dbReference type="RefSeq" id="WP_026861936.1">
    <property type="nucleotide sequence ID" value="NZ_JAHVIQ010000001.1"/>
</dbReference>
<protein>
    <submittedName>
        <fullName evidence="6">Glutathione S-transferase</fullName>
    </submittedName>
</protein>
<organism evidence="6 7">
    <name type="scientific">Pseudidiomarina sediminum</name>
    <dbReference type="NCBI Taxonomy" id="431675"/>
    <lineage>
        <taxon>Bacteria</taxon>
        <taxon>Pseudomonadati</taxon>
        <taxon>Pseudomonadota</taxon>
        <taxon>Gammaproteobacteria</taxon>
        <taxon>Alteromonadales</taxon>
        <taxon>Idiomarinaceae</taxon>
        <taxon>Pseudidiomarina</taxon>
    </lineage>
</organism>
<evidence type="ECO:0000256" key="3">
    <source>
        <dbReference type="ARBA" id="ARBA00022989"/>
    </source>
</evidence>
<dbReference type="GO" id="GO:0016020">
    <property type="term" value="C:membrane"/>
    <property type="evidence" value="ECO:0007669"/>
    <property type="project" value="UniProtKB-SubCell"/>
</dbReference>
<keyword evidence="4 5" id="KW-0472">Membrane</keyword>
<reference evidence="7" key="1">
    <citation type="journal article" date="2018" name="Front. Microbiol.">
        <title>Genome-Based Analysis Reveals the Taxonomy and Diversity of the Family Idiomarinaceae.</title>
        <authorList>
            <person name="Liu Y."/>
            <person name="Lai Q."/>
            <person name="Shao Z."/>
        </authorList>
    </citation>
    <scope>NUCLEOTIDE SEQUENCE [LARGE SCALE GENOMIC DNA]</scope>
    <source>
        <strain evidence="7">c121</strain>
    </source>
</reference>
<evidence type="ECO:0000256" key="4">
    <source>
        <dbReference type="ARBA" id="ARBA00023136"/>
    </source>
</evidence>
<keyword evidence="6" id="KW-0808">Transferase</keyword>
<dbReference type="EMBL" id="PIQE01000001">
    <property type="protein sequence ID" value="RUO74204.1"/>
    <property type="molecule type" value="Genomic_DNA"/>
</dbReference>
<evidence type="ECO:0000256" key="2">
    <source>
        <dbReference type="ARBA" id="ARBA00022692"/>
    </source>
</evidence>
<accession>A0A432Z8J4</accession>
<dbReference type="InterPro" id="IPR001129">
    <property type="entry name" value="Membr-assoc_MAPEG"/>
</dbReference>
<dbReference type="SUPFAM" id="SSF161084">
    <property type="entry name" value="MAPEG domain-like"/>
    <property type="match status" value="1"/>
</dbReference>
<dbReference type="Pfam" id="PF01124">
    <property type="entry name" value="MAPEG"/>
    <property type="match status" value="1"/>
</dbReference>